<dbReference type="OrthoDB" id="5297408at2"/>
<evidence type="ECO:0000313" key="9">
    <source>
        <dbReference type="EMBL" id="ARU03541.1"/>
    </source>
</evidence>
<keyword evidence="6 8" id="KW-1133">Transmembrane helix</keyword>
<keyword evidence="3" id="KW-1003">Cell membrane</keyword>
<protein>
    <submittedName>
        <fullName evidence="9">Rod shape-determining protein MreD</fullName>
    </submittedName>
</protein>
<dbReference type="AlphaFoldDB" id="A0A1Y0EJE0"/>
<dbReference type="Proteomes" id="UP000196138">
    <property type="component" value="Chromosome"/>
</dbReference>
<dbReference type="GO" id="GO:0005886">
    <property type="term" value="C:plasma membrane"/>
    <property type="evidence" value="ECO:0007669"/>
    <property type="project" value="UniProtKB-SubCell"/>
</dbReference>
<evidence type="ECO:0000256" key="1">
    <source>
        <dbReference type="ARBA" id="ARBA00004651"/>
    </source>
</evidence>
<comment type="similarity">
    <text evidence="2">Belongs to the MreD family.</text>
</comment>
<dbReference type="InterPro" id="IPR007227">
    <property type="entry name" value="Cell_shape_determining_MreD"/>
</dbReference>
<keyword evidence="5" id="KW-0133">Cell shape</keyword>
<evidence type="ECO:0000313" key="10">
    <source>
        <dbReference type="Proteomes" id="UP000196138"/>
    </source>
</evidence>
<dbReference type="GO" id="GO:0008360">
    <property type="term" value="P:regulation of cell shape"/>
    <property type="evidence" value="ECO:0007669"/>
    <property type="project" value="UniProtKB-KW"/>
</dbReference>
<keyword evidence="7 8" id="KW-0472">Membrane</keyword>
<evidence type="ECO:0000256" key="7">
    <source>
        <dbReference type="ARBA" id="ARBA00023136"/>
    </source>
</evidence>
<evidence type="ECO:0000256" key="6">
    <source>
        <dbReference type="ARBA" id="ARBA00022989"/>
    </source>
</evidence>
<dbReference type="InterPro" id="IPR026034">
    <property type="entry name" value="MreD_proteobac"/>
</dbReference>
<feature type="transmembrane region" description="Helical" evidence="8">
    <location>
        <begin position="83"/>
        <end position="100"/>
    </location>
</feature>
<accession>A0A1Y0EJE0</accession>
<evidence type="ECO:0000256" key="2">
    <source>
        <dbReference type="ARBA" id="ARBA00007776"/>
    </source>
</evidence>
<sequence length="173" mass="19049">MILHPGHEQLLLPVKPGLIWFSLFVALVLNLLPLGRVLWMPDFLAVVLVFWGVHQPRRVGITVAFLFGLVMDVHQAALLGQNALAYSVLTFLAMAAHRRLRWFPLGVQAVQVLPIFLLAQAIVVGLRVLGGGVFPGWLVFAGALAEAVVWPVISLLLLAPQRRPPDPDKNRPL</sequence>
<keyword evidence="10" id="KW-1185">Reference proteome</keyword>
<evidence type="ECO:0000256" key="5">
    <source>
        <dbReference type="ARBA" id="ARBA00022960"/>
    </source>
</evidence>
<feature type="transmembrane region" description="Helical" evidence="8">
    <location>
        <begin position="112"/>
        <end position="130"/>
    </location>
</feature>
<evidence type="ECO:0000256" key="8">
    <source>
        <dbReference type="SAM" id="Phobius"/>
    </source>
</evidence>
<feature type="transmembrane region" description="Helical" evidence="8">
    <location>
        <begin position="136"/>
        <end position="159"/>
    </location>
</feature>
<keyword evidence="4 8" id="KW-0812">Transmembrane</keyword>
<comment type="subcellular location">
    <subcellularLocation>
        <location evidence="1">Cell membrane</location>
        <topology evidence="1">Multi-pass membrane protein</topology>
    </subcellularLocation>
</comment>
<evidence type="ECO:0000256" key="4">
    <source>
        <dbReference type="ARBA" id="ARBA00022692"/>
    </source>
</evidence>
<dbReference type="PANTHER" id="PTHR37484:SF1">
    <property type="entry name" value="ROD SHAPE-DETERMINING PROTEIN MRED"/>
    <property type="match status" value="1"/>
</dbReference>
<proteinExistence type="inferred from homology"/>
<name>A0A1Y0EJE0_9BURK</name>
<dbReference type="Pfam" id="PF04093">
    <property type="entry name" value="MreD"/>
    <property type="match status" value="1"/>
</dbReference>
<gene>
    <name evidence="9" type="ORF">CCO03_01540</name>
</gene>
<reference evidence="9 10" key="1">
    <citation type="submission" date="2017-05" db="EMBL/GenBank/DDBJ databases">
        <authorList>
            <person name="Song R."/>
            <person name="Chenine A.L."/>
            <person name="Ruprecht R.M."/>
        </authorList>
    </citation>
    <scope>NUCLEOTIDE SEQUENCE [LARGE SCALE GENOMIC DNA]</scope>
    <source>
        <strain evidence="9 10">DSM 26136</strain>
    </source>
</reference>
<organism evidence="9 10">
    <name type="scientific">Comamonas serinivorans</name>
    <dbReference type="NCBI Taxonomy" id="1082851"/>
    <lineage>
        <taxon>Bacteria</taxon>
        <taxon>Pseudomonadati</taxon>
        <taxon>Pseudomonadota</taxon>
        <taxon>Betaproteobacteria</taxon>
        <taxon>Burkholderiales</taxon>
        <taxon>Comamonadaceae</taxon>
        <taxon>Comamonas</taxon>
    </lineage>
</organism>
<dbReference type="EMBL" id="CP021455">
    <property type="protein sequence ID" value="ARU03541.1"/>
    <property type="molecule type" value="Genomic_DNA"/>
</dbReference>
<dbReference type="KEGG" id="cser:CCO03_01540"/>
<dbReference type="RefSeq" id="WP_087276332.1">
    <property type="nucleotide sequence ID" value="NZ_CP021455.1"/>
</dbReference>
<dbReference type="PIRSF" id="PIRSF018472">
    <property type="entry name" value="MreD_proteobac"/>
    <property type="match status" value="1"/>
</dbReference>
<dbReference type="NCBIfam" id="TIGR03426">
    <property type="entry name" value="shape_MreD"/>
    <property type="match status" value="1"/>
</dbReference>
<feature type="transmembrane region" description="Helical" evidence="8">
    <location>
        <begin position="18"/>
        <end position="39"/>
    </location>
</feature>
<evidence type="ECO:0000256" key="3">
    <source>
        <dbReference type="ARBA" id="ARBA00022475"/>
    </source>
</evidence>
<dbReference type="PANTHER" id="PTHR37484">
    <property type="entry name" value="ROD SHAPE-DETERMINING PROTEIN MRED"/>
    <property type="match status" value="1"/>
</dbReference>